<proteinExistence type="predicted"/>
<comment type="caution">
    <text evidence="2">The sequence shown here is derived from an EMBL/GenBank/DDBJ whole genome shotgun (WGS) entry which is preliminary data.</text>
</comment>
<feature type="domain" description="Glycoside hydrolase family 38 N-terminal" evidence="1">
    <location>
        <begin position="6"/>
        <end position="277"/>
    </location>
</feature>
<dbReference type="Proteomes" id="UP000095463">
    <property type="component" value="Unassembled WGS sequence"/>
</dbReference>
<accession>A0A1E5XNC4</accession>
<dbReference type="InterPro" id="IPR027291">
    <property type="entry name" value="Glyco_hydro_38_N_sf"/>
</dbReference>
<dbReference type="GO" id="GO:0030246">
    <property type="term" value="F:carbohydrate binding"/>
    <property type="evidence" value="ECO:0007669"/>
    <property type="project" value="InterPro"/>
</dbReference>
<evidence type="ECO:0000313" key="2">
    <source>
        <dbReference type="EMBL" id="OEO30069.1"/>
    </source>
</evidence>
<dbReference type="OrthoDB" id="237949at2"/>
<dbReference type="InterPro" id="IPR011013">
    <property type="entry name" value="Gal_mutarotase_sf_dom"/>
</dbReference>
<dbReference type="CDD" id="cd10791">
    <property type="entry name" value="GH38N_AMII_like_1"/>
    <property type="match status" value="1"/>
</dbReference>
<protein>
    <recommendedName>
        <fullName evidence="1">Glycoside hydrolase family 38 N-terminal domain-containing protein</fullName>
    </recommendedName>
</protein>
<dbReference type="RefSeq" id="WP_069910701.1">
    <property type="nucleotide sequence ID" value="NZ_LAJE02000235.1"/>
</dbReference>
<evidence type="ECO:0000259" key="1">
    <source>
        <dbReference type="Pfam" id="PF01074"/>
    </source>
</evidence>
<keyword evidence="3" id="KW-1185">Reference proteome</keyword>
<dbReference type="Gene3D" id="3.20.110.10">
    <property type="entry name" value="Glycoside hydrolase 38, N terminal domain"/>
    <property type="match status" value="1"/>
</dbReference>
<dbReference type="Pfam" id="PF01074">
    <property type="entry name" value="Glyco_hydro_38N"/>
    <property type="match status" value="1"/>
</dbReference>
<evidence type="ECO:0000313" key="3">
    <source>
        <dbReference type="Proteomes" id="UP000095463"/>
    </source>
</evidence>
<sequence length="785" mass="88017">MQLKEILILHHSHLDVGYTHTQPVVWELHREYIDQALDLLEETADWPEAQRPKWTCEVTAPVTRWLETASDSDQQRFHRFVRAGRLAIGALQYNLTPLNSAEQLRRQLAPVAALRQRFGARINTALQHDVTGVPWPLADLLLDHGVELFIMAVNRHLGGIVTPRPGVFRWQSPSGRELRVMNGNHYTMFDQILLTWERSLDAMQRGLGQYLEHLESIGYPHDFLYLTTTAPPEMWDNAPPNPAVAKLIRQWNEAGSEPPIRYVTSEDLAERIKAIPAAELPLLSGDWTDYWNFGAASTAAAVSRSRRAKHMLATAARLRSSPPAPSVQRVETRARELLDLFDEHTWGYWDTLGQTEPGAIQDQLKAAPVVEAGELARYLLVDQLDATAGNPAHSDVAPDHVVFVNPSPLLRREYVEVPRDWRRPGPRLRAERLKSEPSGAVDVCGPLELPPHGVLRVPLSELLPAADHPGLMHEDHREAETVQAFNNALLSTARSGDAVIESPTHRLTYDPSNGRILGLFDMKFGWDVVPAGGEYELFDFVRERPDALIDGSRNAYYERNLDHEKVDRTCWKPWRAVRERATQPLGCSVTRTAGNMTLERRFAAPGTNGLTQRITLRADTPVIAIECEIDKLAYAEPEGIYFVVPLSLAAGWCCHFDTAGLPVELDAEQLPGACRNWFTAESFMTIHNGNRSATLFCPDAPLGMAGDFHFGPPLETIPRSADPLLLAWPMNNYWNTNFPLVQPGRHRFRYGLMTHTAFDARRALDMATAFANPIIGHPGFSRAGQ</sequence>
<dbReference type="SUPFAM" id="SSF74650">
    <property type="entry name" value="Galactose mutarotase-like"/>
    <property type="match status" value="1"/>
</dbReference>
<reference evidence="2 3" key="1">
    <citation type="journal article" date="2015" name="Genome Announc.">
        <title>Genome Assemblies of Three Soil-Associated Devosia species: D. insulae, D. limi, and D. soli.</title>
        <authorList>
            <person name="Hassan Y.I."/>
            <person name="Lepp D."/>
            <person name="Zhou T."/>
        </authorList>
    </citation>
    <scope>NUCLEOTIDE SEQUENCE [LARGE SCALE GENOMIC DNA]</scope>
    <source>
        <strain evidence="2 3">DS-56</strain>
    </source>
</reference>
<organism evidence="2 3">
    <name type="scientific">Devosia insulae DS-56</name>
    <dbReference type="NCBI Taxonomy" id="1116389"/>
    <lineage>
        <taxon>Bacteria</taxon>
        <taxon>Pseudomonadati</taxon>
        <taxon>Pseudomonadota</taxon>
        <taxon>Alphaproteobacteria</taxon>
        <taxon>Hyphomicrobiales</taxon>
        <taxon>Devosiaceae</taxon>
        <taxon>Devosia</taxon>
    </lineage>
</organism>
<dbReference type="AlphaFoldDB" id="A0A1E5XNC4"/>
<dbReference type="EMBL" id="LAJE02000235">
    <property type="protein sequence ID" value="OEO30069.1"/>
    <property type="molecule type" value="Genomic_DNA"/>
</dbReference>
<dbReference type="SUPFAM" id="SSF88713">
    <property type="entry name" value="Glycoside hydrolase/deacetylase"/>
    <property type="match status" value="1"/>
</dbReference>
<dbReference type="InterPro" id="IPR011330">
    <property type="entry name" value="Glyco_hydro/deAcase_b/a-brl"/>
</dbReference>
<dbReference type="InterPro" id="IPR000602">
    <property type="entry name" value="Glyco_hydro_38_N"/>
</dbReference>
<dbReference type="GO" id="GO:0006013">
    <property type="term" value="P:mannose metabolic process"/>
    <property type="evidence" value="ECO:0007669"/>
    <property type="project" value="InterPro"/>
</dbReference>
<name>A0A1E5XNC4_9HYPH</name>
<dbReference type="GO" id="GO:0004559">
    <property type="term" value="F:alpha-mannosidase activity"/>
    <property type="evidence" value="ECO:0007669"/>
    <property type="project" value="InterPro"/>
</dbReference>
<gene>
    <name evidence="2" type="ORF">VW23_001405</name>
</gene>